<dbReference type="GO" id="GO:0005634">
    <property type="term" value="C:nucleus"/>
    <property type="evidence" value="ECO:0007669"/>
    <property type="project" value="TreeGrafter"/>
</dbReference>
<evidence type="ECO:0000256" key="1">
    <source>
        <dbReference type="ARBA" id="ARBA00023015"/>
    </source>
</evidence>
<dbReference type="VEuPathDB" id="VectorBase:RPRC001340"/>
<name>T1HBD0_RHOPR</name>
<feature type="compositionally biased region" description="Polar residues" evidence="4">
    <location>
        <begin position="24"/>
        <end position="42"/>
    </location>
</feature>
<organism evidence="5 6">
    <name type="scientific">Rhodnius prolixus</name>
    <name type="common">Triatomid bug</name>
    <dbReference type="NCBI Taxonomy" id="13249"/>
    <lineage>
        <taxon>Eukaryota</taxon>
        <taxon>Metazoa</taxon>
        <taxon>Ecdysozoa</taxon>
        <taxon>Arthropoda</taxon>
        <taxon>Hexapoda</taxon>
        <taxon>Insecta</taxon>
        <taxon>Pterygota</taxon>
        <taxon>Neoptera</taxon>
        <taxon>Paraneoptera</taxon>
        <taxon>Hemiptera</taxon>
        <taxon>Heteroptera</taxon>
        <taxon>Panheteroptera</taxon>
        <taxon>Cimicomorpha</taxon>
        <taxon>Reduviidae</taxon>
        <taxon>Triatominae</taxon>
        <taxon>Rhodnius</taxon>
    </lineage>
</organism>
<feature type="region of interest" description="Disordered" evidence="4">
    <location>
        <begin position="24"/>
        <end position="45"/>
    </location>
</feature>
<evidence type="ECO:0000313" key="5">
    <source>
        <dbReference type="EnsemblMetazoa" id="RPRC001340-PA"/>
    </source>
</evidence>
<sequence>MIGFKDTKLKFVRKRSRNGNLIQDVATPTSPGTNLNPTQISSLDDDNDEATKFIELSKDSSEKPALLDELEEEIERQLESKARKNNLSVSNVKNMIKTDDESKIDDSFIEEELLGKEAINNIKTENLESNLHFDGSIGQRTRSKLCLSETPLEAIEQAFVPPDITTDMYATSCENPDWVDFLKEFTQPFNACEQNECNDDDNDPEYNVMVDEEIEGTDREELRMDRAVKVSKKELNALISECFEYNAIPSDDEENANMESMIATTGIKQEEESDCYIVENLNDCDPLRADSDVLSWNDINLVNDNKLKLSNIKASMDLASMWEAIFEDPDKKATIQRSTKKYERKKRLYYKPEIPMELIRICRESRAFMYPLMLPSSGFRPVKVGKSGLLPSEINLIAFGLHEYMTENDELMDLTKDIAKIVDHVTTYKVPAWSKPSIKHFIQRSFRMVNTSNSVKSFIETNTLPKINHYVIPMPDRMLKLYEQSPVLLPEKWRLYLRNLSK</sequence>
<dbReference type="PANTHER" id="PTHR16088">
    <property type="entry name" value="YY1 ASSOCIATED PROTEIN-RELATED"/>
    <property type="match status" value="1"/>
</dbReference>
<keyword evidence="6" id="KW-1185">Reference proteome</keyword>
<dbReference type="EMBL" id="ACPB03009289">
    <property type="status" value="NOT_ANNOTATED_CDS"/>
    <property type="molecule type" value="Genomic_DNA"/>
</dbReference>
<protein>
    <submittedName>
        <fullName evidence="5">Uncharacterized protein</fullName>
    </submittedName>
</protein>
<dbReference type="HOGENOM" id="CLU_521062_0_0_1"/>
<proteinExistence type="predicted"/>
<keyword evidence="2" id="KW-0804">Transcription</keyword>
<evidence type="ECO:0000256" key="4">
    <source>
        <dbReference type="SAM" id="MobiDB-lite"/>
    </source>
</evidence>
<dbReference type="EnsemblMetazoa" id="RPRC001340-RA">
    <property type="protein sequence ID" value="RPRC001340-PA"/>
    <property type="gene ID" value="RPRC001340"/>
</dbReference>
<evidence type="ECO:0000256" key="3">
    <source>
        <dbReference type="ARBA" id="ARBA00023242"/>
    </source>
</evidence>
<dbReference type="GO" id="GO:0003712">
    <property type="term" value="F:transcription coregulator activity"/>
    <property type="evidence" value="ECO:0007669"/>
    <property type="project" value="TreeGrafter"/>
</dbReference>
<evidence type="ECO:0000313" key="6">
    <source>
        <dbReference type="Proteomes" id="UP000015103"/>
    </source>
</evidence>
<dbReference type="AlphaFoldDB" id="T1HBD0"/>
<evidence type="ECO:0000256" key="2">
    <source>
        <dbReference type="ARBA" id="ARBA00023163"/>
    </source>
</evidence>
<keyword evidence="3" id="KW-0539">Nucleus</keyword>
<dbReference type="PANTHER" id="PTHR16088:SF3">
    <property type="entry name" value="GON-4-LIKE PROTEIN"/>
    <property type="match status" value="1"/>
</dbReference>
<dbReference type="Proteomes" id="UP000015103">
    <property type="component" value="Unassembled WGS sequence"/>
</dbReference>
<dbReference type="eggNOG" id="ENOG502QT2W">
    <property type="taxonomic scope" value="Eukaryota"/>
</dbReference>
<dbReference type="InterPro" id="IPR052435">
    <property type="entry name" value="YY1-Transcr_Regul"/>
</dbReference>
<keyword evidence="1" id="KW-0805">Transcription regulation</keyword>
<dbReference type="GO" id="GO:0006355">
    <property type="term" value="P:regulation of DNA-templated transcription"/>
    <property type="evidence" value="ECO:0007669"/>
    <property type="project" value="TreeGrafter"/>
</dbReference>
<accession>T1HBD0</accession>
<dbReference type="InParanoid" id="T1HBD0"/>
<reference evidence="5" key="1">
    <citation type="submission" date="2015-05" db="UniProtKB">
        <authorList>
            <consortium name="EnsemblMetazoa"/>
        </authorList>
    </citation>
    <scope>IDENTIFICATION</scope>
</reference>